<accession>A0ABS5N5P4</accession>
<feature type="region of interest" description="Disordered" evidence="1">
    <location>
        <begin position="41"/>
        <end position="83"/>
    </location>
</feature>
<feature type="non-terminal residue" evidence="2">
    <location>
        <position position="1"/>
    </location>
</feature>
<proteinExistence type="predicted"/>
<organism evidence="2 3">
    <name type="scientific">Pseudomonas rustica</name>
    <dbReference type="NCBI Taxonomy" id="2827099"/>
    <lineage>
        <taxon>Bacteria</taxon>
        <taxon>Pseudomonadati</taxon>
        <taxon>Pseudomonadota</taxon>
        <taxon>Gammaproteobacteria</taxon>
        <taxon>Pseudomonadales</taxon>
        <taxon>Pseudomonadaceae</taxon>
        <taxon>Pseudomonas</taxon>
    </lineage>
</organism>
<evidence type="ECO:0000256" key="1">
    <source>
        <dbReference type="SAM" id="MobiDB-lite"/>
    </source>
</evidence>
<evidence type="ECO:0000313" key="2">
    <source>
        <dbReference type="EMBL" id="MBS4081896.1"/>
    </source>
</evidence>
<dbReference type="EMBL" id="JAGYHF010000038">
    <property type="protein sequence ID" value="MBS4081896.1"/>
    <property type="molecule type" value="Genomic_DNA"/>
</dbReference>
<reference evidence="2 3" key="1">
    <citation type="submission" date="2021-04" db="EMBL/GenBank/DDBJ databases">
        <title>Pseudomonas rustica sp. nov. isolated from raw milk.</title>
        <authorList>
            <person name="Fiedler G."/>
            <person name="Gieschler S."/>
            <person name="Kabisch J."/>
            <person name="Grimmler C."/>
            <person name="Brinks E."/>
            <person name="Wagner N."/>
            <person name="Hetzer B."/>
            <person name="Franz C.M.A.P."/>
            <person name="Boehnlein C."/>
        </authorList>
    </citation>
    <scope>NUCLEOTIDE SEQUENCE [LARGE SCALE GENOMIC DNA]</scope>
    <source>
        <strain evidence="2 3">MBT-4</strain>
    </source>
</reference>
<name>A0ABS5N5P4_9PSED</name>
<protein>
    <submittedName>
        <fullName evidence="2">Uncharacterized protein</fullName>
    </submittedName>
</protein>
<feature type="compositionally biased region" description="Basic and acidic residues" evidence="1">
    <location>
        <begin position="70"/>
        <end position="83"/>
    </location>
</feature>
<dbReference type="Proteomes" id="UP000676035">
    <property type="component" value="Unassembled WGS sequence"/>
</dbReference>
<comment type="caution">
    <text evidence="2">The sequence shown here is derived from an EMBL/GenBank/DDBJ whole genome shotgun (WGS) entry which is preliminary data.</text>
</comment>
<feature type="compositionally biased region" description="Acidic residues" evidence="1">
    <location>
        <begin position="49"/>
        <end position="59"/>
    </location>
</feature>
<gene>
    <name evidence="2" type="ORF">KFS80_26750</name>
</gene>
<keyword evidence="3" id="KW-1185">Reference proteome</keyword>
<evidence type="ECO:0000313" key="3">
    <source>
        <dbReference type="Proteomes" id="UP000676035"/>
    </source>
</evidence>
<sequence>VFWLNQEFFDQVMDAQSILAQMQLWQQGIIAKKDLRTNLRQAGVLESDRTDDDIDDDREGEAPVPGSEDDPLKPNEPPEVKDE</sequence>